<protein>
    <submittedName>
        <fullName evidence="2">Uncharacterized protein</fullName>
    </submittedName>
</protein>
<keyword evidence="3" id="KW-1185">Reference proteome</keyword>
<organism evidence="2 3">
    <name type="scientific">Melanomma pulvis-pyrius CBS 109.77</name>
    <dbReference type="NCBI Taxonomy" id="1314802"/>
    <lineage>
        <taxon>Eukaryota</taxon>
        <taxon>Fungi</taxon>
        <taxon>Dikarya</taxon>
        <taxon>Ascomycota</taxon>
        <taxon>Pezizomycotina</taxon>
        <taxon>Dothideomycetes</taxon>
        <taxon>Pleosporomycetidae</taxon>
        <taxon>Pleosporales</taxon>
        <taxon>Melanommataceae</taxon>
        <taxon>Melanomma</taxon>
    </lineage>
</organism>
<reference evidence="2" key="1">
    <citation type="journal article" date="2020" name="Stud. Mycol.">
        <title>101 Dothideomycetes genomes: a test case for predicting lifestyles and emergence of pathogens.</title>
        <authorList>
            <person name="Haridas S."/>
            <person name="Albert R."/>
            <person name="Binder M."/>
            <person name="Bloem J."/>
            <person name="Labutti K."/>
            <person name="Salamov A."/>
            <person name="Andreopoulos B."/>
            <person name="Baker S."/>
            <person name="Barry K."/>
            <person name="Bills G."/>
            <person name="Bluhm B."/>
            <person name="Cannon C."/>
            <person name="Castanera R."/>
            <person name="Culley D."/>
            <person name="Daum C."/>
            <person name="Ezra D."/>
            <person name="Gonzalez J."/>
            <person name="Henrissat B."/>
            <person name="Kuo A."/>
            <person name="Liang C."/>
            <person name="Lipzen A."/>
            <person name="Lutzoni F."/>
            <person name="Magnuson J."/>
            <person name="Mondo S."/>
            <person name="Nolan M."/>
            <person name="Ohm R."/>
            <person name="Pangilinan J."/>
            <person name="Park H.-J."/>
            <person name="Ramirez L."/>
            <person name="Alfaro M."/>
            <person name="Sun H."/>
            <person name="Tritt A."/>
            <person name="Yoshinaga Y."/>
            <person name="Zwiers L.-H."/>
            <person name="Turgeon B."/>
            <person name="Goodwin S."/>
            <person name="Spatafora J."/>
            <person name="Crous P."/>
            <person name="Grigoriev I."/>
        </authorList>
    </citation>
    <scope>NUCLEOTIDE SEQUENCE</scope>
    <source>
        <strain evidence="2">CBS 109.77</strain>
    </source>
</reference>
<feature type="compositionally biased region" description="Basic residues" evidence="1">
    <location>
        <begin position="1"/>
        <end position="12"/>
    </location>
</feature>
<sequence>MASHAHIARPRRPPTSPAVRMQFQPPGSSFPSPHRRLFSGALSPLVHASWPDAQIRRPPHYQQRDALPLRAPSHLTNCRIGIRVRVVYRMAKSRFLWHSPVGWNRNGGVAFAACRYVCGVGAAVRLSLARLRTKC</sequence>
<name>A0A6A6X8L5_9PLEO</name>
<evidence type="ECO:0000256" key="1">
    <source>
        <dbReference type="SAM" id="MobiDB-lite"/>
    </source>
</evidence>
<evidence type="ECO:0000313" key="3">
    <source>
        <dbReference type="Proteomes" id="UP000799757"/>
    </source>
</evidence>
<proteinExistence type="predicted"/>
<dbReference type="Proteomes" id="UP000799757">
    <property type="component" value="Unassembled WGS sequence"/>
</dbReference>
<gene>
    <name evidence="2" type="ORF">K505DRAFT_53803</name>
</gene>
<evidence type="ECO:0000313" key="2">
    <source>
        <dbReference type="EMBL" id="KAF2792433.1"/>
    </source>
</evidence>
<accession>A0A6A6X8L5</accession>
<dbReference type="EMBL" id="MU001970">
    <property type="protein sequence ID" value="KAF2792433.1"/>
    <property type="molecule type" value="Genomic_DNA"/>
</dbReference>
<feature type="compositionally biased region" description="Low complexity" evidence="1">
    <location>
        <begin position="22"/>
        <end position="31"/>
    </location>
</feature>
<dbReference type="AlphaFoldDB" id="A0A6A6X8L5"/>
<feature type="region of interest" description="Disordered" evidence="1">
    <location>
        <begin position="1"/>
        <end position="31"/>
    </location>
</feature>